<dbReference type="Proteomes" id="UP000076976">
    <property type="component" value="Unassembled WGS sequence"/>
</dbReference>
<feature type="signal peptide" evidence="1">
    <location>
        <begin position="1"/>
        <end position="25"/>
    </location>
</feature>
<organism evidence="2 3">
    <name type="scientific">Janibacter melonis</name>
    <dbReference type="NCBI Taxonomy" id="262209"/>
    <lineage>
        <taxon>Bacteria</taxon>
        <taxon>Bacillati</taxon>
        <taxon>Actinomycetota</taxon>
        <taxon>Actinomycetes</taxon>
        <taxon>Micrococcales</taxon>
        <taxon>Intrasporangiaceae</taxon>
        <taxon>Janibacter</taxon>
    </lineage>
</organism>
<evidence type="ECO:0000313" key="2">
    <source>
        <dbReference type="EMBL" id="OAB86634.1"/>
    </source>
</evidence>
<evidence type="ECO:0000313" key="3">
    <source>
        <dbReference type="Proteomes" id="UP000076976"/>
    </source>
</evidence>
<gene>
    <name evidence="2" type="ORF">AWH69_09195</name>
</gene>
<dbReference type="RefSeq" id="WP_068274482.1">
    <property type="nucleotide sequence ID" value="NZ_LQZG01000003.1"/>
</dbReference>
<dbReference type="AlphaFoldDB" id="A0A176QAF1"/>
<reference evidence="2 3" key="1">
    <citation type="submission" date="2016-01" db="EMBL/GenBank/DDBJ databases">
        <title>Janibacter melonis strain CD11_4 genome sequencing and assembly.</title>
        <authorList>
            <person name="Nair G.R."/>
            <person name="Kaur G."/>
            <person name="Chander A.M."/>
            <person name="Mayilraj S."/>
        </authorList>
    </citation>
    <scope>NUCLEOTIDE SEQUENCE [LARGE SCALE GENOMIC DNA]</scope>
    <source>
        <strain evidence="2 3">CD11-4</strain>
    </source>
</reference>
<protein>
    <submittedName>
        <fullName evidence="2">Uncharacterized protein</fullName>
    </submittedName>
</protein>
<dbReference type="EMBL" id="LQZG01000003">
    <property type="protein sequence ID" value="OAB86634.1"/>
    <property type="molecule type" value="Genomic_DNA"/>
</dbReference>
<keyword evidence="3" id="KW-1185">Reference proteome</keyword>
<name>A0A176QAF1_9MICO</name>
<feature type="chain" id="PRO_5008048744" evidence="1">
    <location>
        <begin position="26"/>
        <end position="199"/>
    </location>
</feature>
<dbReference type="STRING" id="262209.AWH69_09195"/>
<comment type="caution">
    <text evidence="2">The sequence shown here is derived from an EMBL/GenBank/DDBJ whole genome shotgun (WGS) entry which is preliminary data.</text>
</comment>
<evidence type="ECO:0000256" key="1">
    <source>
        <dbReference type="SAM" id="SignalP"/>
    </source>
</evidence>
<sequence length="199" mass="21725">MHRQRHLARSAAVLIGTALLVPVGAAPGRTATTETTPTTHHRYAQSEIVLGGAWVVEFGTPIRGNRHQVRLRTDNGVVSGFIRSWYCPTGASVSPRWASSRCTHRQTIWLKNLDGHRVGRVSSTGRSATQSDYFMGVSGSRSWPFDADLTLFATSEPTDDGDGTFYSWWRDARPQGTFAGKQILSGTTRYGQIGGYGPA</sequence>
<keyword evidence="1" id="KW-0732">Signal</keyword>
<accession>A0A176QAF1</accession>
<proteinExistence type="predicted"/>